<evidence type="ECO:0000313" key="2">
    <source>
        <dbReference type="EMBL" id="CAD7430140.1"/>
    </source>
</evidence>
<gene>
    <name evidence="2" type="ORF">TMSB3V08_LOCUS6907</name>
</gene>
<dbReference type="AlphaFoldDB" id="A0A7R9E9W1"/>
<feature type="region of interest" description="Disordered" evidence="1">
    <location>
        <begin position="143"/>
        <end position="167"/>
    </location>
</feature>
<protein>
    <submittedName>
        <fullName evidence="2">Uncharacterized protein</fullName>
    </submittedName>
</protein>
<feature type="compositionally biased region" description="Polar residues" evidence="1">
    <location>
        <begin position="157"/>
        <end position="166"/>
    </location>
</feature>
<feature type="compositionally biased region" description="Basic and acidic residues" evidence="1">
    <location>
        <begin position="143"/>
        <end position="154"/>
    </location>
</feature>
<proteinExistence type="predicted"/>
<dbReference type="EMBL" id="OB794361">
    <property type="protein sequence ID" value="CAD7430140.1"/>
    <property type="molecule type" value="Genomic_DNA"/>
</dbReference>
<evidence type="ECO:0000256" key="1">
    <source>
        <dbReference type="SAM" id="MobiDB-lite"/>
    </source>
</evidence>
<name>A0A7R9E9W1_9NEOP</name>
<organism evidence="2">
    <name type="scientific">Timema monikensis</name>
    <dbReference type="NCBI Taxonomy" id="170555"/>
    <lineage>
        <taxon>Eukaryota</taxon>
        <taxon>Metazoa</taxon>
        <taxon>Ecdysozoa</taxon>
        <taxon>Arthropoda</taxon>
        <taxon>Hexapoda</taxon>
        <taxon>Insecta</taxon>
        <taxon>Pterygota</taxon>
        <taxon>Neoptera</taxon>
        <taxon>Polyneoptera</taxon>
        <taxon>Phasmatodea</taxon>
        <taxon>Timematodea</taxon>
        <taxon>Timematoidea</taxon>
        <taxon>Timematidae</taxon>
        <taxon>Timema</taxon>
    </lineage>
</organism>
<accession>A0A7R9E9W1</accession>
<sequence length="189" mass="21448">MVCLGYINLYDSFHVPMRLGDDDIEYDGVQHLRVTWWSRGKVSDFCDGSPGWEALATGSCDAQRVERLAVELQRQREAEDLEAVEIKHLKGLLTREEALLARQHLLQANRDRRVKYQQEVRGDEEVVFFMSLALLSASPKPNLRDGGRVGERRGVASQPTQASFRANQRRCIPETVDGASYRTSLVEKS</sequence>
<reference evidence="2" key="1">
    <citation type="submission" date="2020-11" db="EMBL/GenBank/DDBJ databases">
        <authorList>
            <person name="Tran Van P."/>
        </authorList>
    </citation>
    <scope>NUCLEOTIDE SEQUENCE</scope>
</reference>